<evidence type="ECO:0000256" key="7">
    <source>
        <dbReference type="RuleBase" id="RU000320"/>
    </source>
</evidence>
<dbReference type="InterPro" id="IPR052175">
    <property type="entry name" value="ComplexI-like_HydComp"/>
</dbReference>
<keyword evidence="6 8" id="KW-0472">Membrane</keyword>
<evidence type="ECO:0000256" key="2">
    <source>
        <dbReference type="ARBA" id="ARBA00022475"/>
    </source>
</evidence>
<keyword evidence="11" id="KW-1185">Reference proteome</keyword>
<evidence type="ECO:0000256" key="4">
    <source>
        <dbReference type="ARBA" id="ARBA00022989"/>
    </source>
</evidence>
<dbReference type="Pfam" id="PF00361">
    <property type="entry name" value="Proton_antipo_M"/>
    <property type="match status" value="1"/>
</dbReference>
<dbReference type="PANTHER" id="PTHR42682">
    <property type="entry name" value="HYDROGENASE-4 COMPONENT F"/>
    <property type="match status" value="1"/>
</dbReference>
<dbReference type="InterPro" id="IPR001750">
    <property type="entry name" value="ND/Mrp_TM"/>
</dbReference>
<comment type="subcellular location">
    <subcellularLocation>
        <location evidence="1">Cell membrane</location>
        <topology evidence="1">Multi-pass membrane protein</topology>
    </subcellularLocation>
    <subcellularLocation>
        <location evidence="7">Membrane</location>
        <topology evidence="7">Multi-pass membrane protein</topology>
    </subcellularLocation>
</comment>
<evidence type="ECO:0000313" key="10">
    <source>
        <dbReference type="EMBL" id="EUA90526.1"/>
    </source>
</evidence>
<protein>
    <submittedName>
        <fullName evidence="10">NADH-Ubiquinone/plastoquinone (Complex I), various chains family protein</fullName>
    </submittedName>
</protein>
<evidence type="ECO:0000256" key="5">
    <source>
        <dbReference type="ARBA" id="ARBA00023002"/>
    </source>
</evidence>
<feature type="domain" description="NADH:quinone oxidoreductase/Mrp antiporter transmembrane" evidence="9">
    <location>
        <begin position="9"/>
        <end position="95"/>
    </location>
</feature>
<evidence type="ECO:0000256" key="3">
    <source>
        <dbReference type="ARBA" id="ARBA00022692"/>
    </source>
</evidence>
<proteinExistence type="predicted"/>
<dbReference type="Proteomes" id="UP000020681">
    <property type="component" value="Unassembled WGS sequence"/>
</dbReference>
<keyword evidence="3 7" id="KW-0812">Transmembrane</keyword>
<organism evidence="10 11">
    <name type="scientific">Mycobacterium ulcerans str. Harvey</name>
    <dbReference type="NCBI Taxonomy" id="1299332"/>
    <lineage>
        <taxon>Bacteria</taxon>
        <taxon>Bacillati</taxon>
        <taxon>Actinomycetota</taxon>
        <taxon>Actinomycetes</taxon>
        <taxon>Mycobacteriales</taxon>
        <taxon>Mycobacteriaceae</taxon>
        <taxon>Mycobacterium</taxon>
        <taxon>Mycobacterium ulcerans group</taxon>
    </lineage>
</organism>
<reference evidence="10 11" key="1">
    <citation type="submission" date="2014-01" db="EMBL/GenBank/DDBJ databases">
        <authorList>
            <person name="Dobos K."/>
            <person name="Lenaerts A."/>
            <person name="Ordway D."/>
            <person name="DeGroote M.A."/>
            <person name="Parker T."/>
            <person name="Sizemore C."/>
            <person name="Tallon L.J."/>
            <person name="Sadzewicz L.K."/>
            <person name="Sengamalay N."/>
            <person name="Fraser C.M."/>
            <person name="Hine E."/>
            <person name="Shefchek K.A."/>
            <person name="Das S.P."/>
            <person name="Tettelin H."/>
        </authorList>
    </citation>
    <scope>NUCLEOTIDE SEQUENCE [LARGE SCALE GENOMIC DNA]</scope>
    <source>
        <strain evidence="10 11">Harvey</strain>
    </source>
</reference>
<accession>A0ABN0R094</accession>
<name>A0ABN0R094_MYCUL</name>
<gene>
    <name evidence="10" type="ORF">I551_2983</name>
</gene>
<dbReference type="PANTHER" id="PTHR42682:SF3">
    <property type="entry name" value="FORMATE HYDROGENLYASE SUBUNIT 3-RELATED"/>
    <property type="match status" value="1"/>
</dbReference>
<feature type="transmembrane region" description="Helical" evidence="8">
    <location>
        <begin position="64"/>
        <end position="87"/>
    </location>
</feature>
<evidence type="ECO:0000256" key="6">
    <source>
        <dbReference type="ARBA" id="ARBA00023136"/>
    </source>
</evidence>
<evidence type="ECO:0000259" key="9">
    <source>
        <dbReference type="Pfam" id="PF00361"/>
    </source>
</evidence>
<keyword evidence="4 8" id="KW-1133">Transmembrane helix</keyword>
<evidence type="ECO:0000256" key="8">
    <source>
        <dbReference type="SAM" id="Phobius"/>
    </source>
</evidence>
<dbReference type="EMBL" id="JAOL01000103">
    <property type="protein sequence ID" value="EUA90526.1"/>
    <property type="molecule type" value="Genomic_DNA"/>
</dbReference>
<evidence type="ECO:0000256" key="1">
    <source>
        <dbReference type="ARBA" id="ARBA00004651"/>
    </source>
</evidence>
<keyword evidence="2" id="KW-1003">Cell membrane</keyword>
<feature type="transmembrane region" description="Helical" evidence="8">
    <location>
        <begin position="99"/>
        <end position="120"/>
    </location>
</feature>
<evidence type="ECO:0000313" key="11">
    <source>
        <dbReference type="Proteomes" id="UP000020681"/>
    </source>
</evidence>
<sequence length="123" mass="12511">MSAAGAGPAAVIAMTAALLHLIAHAAFKSLGFLAAGSVLVATQQRDLDMLGGLAHRMRCTTTFFGIAALGASGLPLGAGFVSEWLLVQSLIHARPEHNTIVGLATPLGVGAVALTTGWGWPPW</sequence>
<comment type="caution">
    <text evidence="10">The sequence shown here is derived from an EMBL/GenBank/DDBJ whole genome shotgun (WGS) entry which is preliminary data.</text>
</comment>
<keyword evidence="5" id="KW-0560">Oxidoreductase</keyword>